<dbReference type="PANTHER" id="PTHR30383">
    <property type="entry name" value="THIOESTERASE 1/PROTEASE 1/LYSOPHOSPHOLIPASE L1"/>
    <property type="match status" value="1"/>
</dbReference>
<dbReference type="InterPro" id="IPR013830">
    <property type="entry name" value="SGNH_hydro"/>
</dbReference>
<reference evidence="2 3" key="1">
    <citation type="submission" date="2019-07" db="EMBL/GenBank/DDBJ databases">
        <title>Genomic Encyclopedia of Archaeal and Bacterial Type Strains, Phase II (KMG-II): from individual species to whole genera.</title>
        <authorList>
            <person name="Goeker M."/>
        </authorList>
    </citation>
    <scope>NUCLEOTIDE SEQUENCE [LARGE SCALE GENOMIC DNA]</scope>
    <source>
        <strain evidence="2 3">ATCC BAA-1854</strain>
    </source>
</reference>
<dbReference type="Gene3D" id="3.40.50.1110">
    <property type="entry name" value="SGNH hydrolase"/>
    <property type="match status" value="1"/>
</dbReference>
<evidence type="ECO:0000259" key="1">
    <source>
        <dbReference type="Pfam" id="PF13472"/>
    </source>
</evidence>
<dbReference type="EMBL" id="VLLI01000008">
    <property type="protein sequence ID" value="TWI98812.1"/>
    <property type="molecule type" value="Genomic_DNA"/>
</dbReference>
<organism evidence="2 3">
    <name type="scientific">Mucilaginibacter frigoritolerans</name>
    <dbReference type="NCBI Taxonomy" id="652788"/>
    <lineage>
        <taxon>Bacteria</taxon>
        <taxon>Pseudomonadati</taxon>
        <taxon>Bacteroidota</taxon>
        <taxon>Sphingobacteriia</taxon>
        <taxon>Sphingobacteriales</taxon>
        <taxon>Sphingobacteriaceae</taxon>
        <taxon>Mucilaginibacter</taxon>
    </lineage>
</organism>
<dbReference type="PANTHER" id="PTHR30383:SF24">
    <property type="entry name" value="THIOESTERASE 1_PROTEASE 1_LYSOPHOSPHOLIPASE L1"/>
    <property type="match status" value="1"/>
</dbReference>
<dbReference type="RefSeq" id="WP_144913778.1">
    <property type="nucleotide sequence ID" value="NZ_VLLI01000008.1"/>
</dbReference>
<dbReference type="GO" id="GO:0004622">
    <property type="term" value="F:phosphatidylcholine lysophospholipase activity"/>
    <property type="evidence" value="ECO:0007669"/>
    <property type="project" value="TreeGrafter"/>
</dbReference>
<dbReference type="Proteomes" id="UP000317010">
    <property type="component" value="Unassembled WGS sequence"/>
</dbReference>
<dbReference type="Pfam" id="PF13472">
    <property type="entry name" value="Lipase_GDSL_2"/>
    <property type="match status" value="1"/>
</dbReference>
<sequence>MQNILCFGDSLTAGYGLRNAATESFPALIQQKINAGNLAYNVINAGLSGDTSAGGLSRIDYWLSRPIDVFILELGINDIMRGVHPQNTSKNLQAVIDKVRAKNPEVKMALMGMQIPLFIHSPFTAQFNSMYPSLANANQMLLVPFFLQGVAGQAHLNLADRLHPSAEGYKIIADKVWSVIQRLIV</sequence>
<keyword evidence="3" id="KW-1185">Reference proteome</keyword>
<dbReference type="SUPFAM" id="SSF52266">
    <property type="entry name" value="SGNH hydrolase"/>
    <property type="match status" value="1"/>
</dbReference>
<dbReference type="InterPro" id="IPR051532">
    <property type="entry name" value="Ester_Hydrolysis_Enzymes"/>
</dbReference>
<evidence type="ECO:0000313" key="3">
    <source>
        <dbReference type="Proteomes" id="UP000317010"/>
    </source>
</evidence>
<accession>A0A562TYW9</accession>
<evidence type="ECO:0000313" key="2">
    <source>
        <dbReference type="EMBL" id="TWI98812.1"/>
    </source>
</evidence>
<dbReference type="OrthoDB" id="9786188at2"/>
<gene>
    <name evidence="2" type="ORF">JN11_03000</name>
</gene>
<dbReference type="CDD" id="cd01822">
    <property type="entry name" value="Lysophospholipase_L1_like"/>
    <property type="match status" value="1"/>
</dbReference>
<dbReference type="AlphaFoldDB" id="A0A562TYW9"/>
<proteinExistence type="predicted"/>
<dbReference type="InterPro" id="IPR036514">
    <property type="entry name" value="SGNH_hydro_sf"/>
</dbReference>
<name>A0A562TYW9_9SPHI</name>
<comment type="caution">
    <text evidence="2">The sequence shown here is derived from an EMBL/GenBank/DDBJ whole genome shotgun (WGS) entry which is preliminary data.</text>
</comment>
<feature type="domain" description="SGNH hydrolase-type esterase" evidence="1">
    <location>
        <begin position="6"/>
        <end position="171"/>
    </location>
</feature>
<protein>
    <submittedName>
        <fullName evidence="2">Acyl-CoA thioesterase-1</fullName>
    </submittedName>
</protein>